<dbReference type="Pfam" id="PF00765">
    <property type="entry name" value="Autoind_synth"/>
    <property type="match status" value="1"/>
</dbReference>
<dbReference type="InterPro" id="IPR016181">
    <property type="entry name" value="Acyl_CoA_acyltransferase"/>
</dbReference>
<dbReference type="AlphaFoldDB" id="A0A3N2R0Y3"/>
<evidence type="ECO:0000256" key="1">
    <source>
        <dbReference type="ARBA" id="ARBA00022654"/>
    </source>
</evidence>
<evidence type="ECO:0000256" key="3">
    <source>
        <dbReference type="ARBA" id="ARBA00022691"/>
    </source>
</evidence>
<keyword evidence="2 6" id="KW-0808">Transferase</keyword>
<comment type="catalytic activity">
    <reaction evidence="6">
        <text>a fatty acyl-[ACP] + S-adenosyl-L-methionine = an N-acyl-L-homoserine lactone + S-methyl-5'-thioadenosine + holo-[ACP] + H(+)</text>
        <dbReference type="Rhea" id="RHEA:10096"/>
        <dbReference type="Rhea" id="RHEA-COMP:9685"/>
        <dbReference type="Rhea" id="RHEA-COMP:14125"/>
        <dbReference type="ChEBI" id="CHEBI:15378"/>
        <dbReference type="ChEBI" id="CHEBI:17509"/>
        <dbReference type="ChEBI" id="CHEBI:55474"/>
        <dbReference type="ChEBI" id="CHEBI:59789"/>
        <dbReference type="ChEBI" id="CHEBI:64479"/>
        <dbReference type="ChEBI" id="CHEBI:138651"/>
        <dbReference type="EC" id="2.3.1.184"/>
    </reaction>
</comment>
<organism evidence="7 8">
    <name type="scientific">Histidinibacterium lentulum</name>
    <dbReference type="NCBI Taxonomy" id="2480588"/>
    <lineage>
        <taxon>Bacteria</taxon>
        <taxon>Pseudomonadati</taxon>
        <taxon>Pseudomonadota</taxon>
        <taxon>Alphaproteobacteria</taxon>
        <taxon>Rhodobacterales</taxon>
        <taxon>Paracoccaceae</taxon>
        <taxon>Histidinibacterium</taxon>
    </lineage>
</organism>
<protein>
    <recommendedName>
        <fullName evidence="6">Acyl-homoserine-lactone synthase</fullName>
        <ecNumber evidence="6">2.3.1.184</ecNumber>
    </recommendedName>
    <alternativeName>
        <fullName evidence="6">Autoinducer synthesis protein</fullName>
    </alternativeName>
</protein>
<proteinExistence type="inferred from homology"/>
<keyword evidence="8" id="KW-1185">Reference proteome</keyword>
<dbReference type="EMBL" id="RDRB01000005">
    <property type="protein sequence ID" value="ROU01137.1"/>
    <property type="molecule type" value="Genomic_DNA"/>
</dbReference>
<evidence type="ECO:0000256" key="5">
    <source>
        <dbReference type="PROSITE-ProRule" id="PRU00533"/>
    </source>
</evidence>
<dbReference type="RefSeq" id="WP_123642466.1">
    <property type="nucleotide sequence ID" value="NZ_ML119085.1"/>
</dbReference>
<evidence type="ECO:0000256" key="2">
    <source>
        <dbReference type="ARBA" id="ARBA00022679"/>
    </source>
</evidence>
<dbReference type="GO" id="GO:0009372">
    <property type="term" value="P:quorum sensing"/>
    <property type="evidence" value="ECO:0007669"/>
    <property type="project" value="UniProtKB-UniRule"/>
</dbReference>
<evidence type="ECO:0000256" key="4">
    <source>
        <dbReference type="ARBA" id="ARBA00022929"/>
    </source>
</evidence>
<dbReference type="EC" id="2.3.1.184" evidence="6"/>
<dbReference type="PRINTS" id="PR01549">
    <property type="entry name" value="AUTOINDCRSYN"/>
</dbReference>
<evidence type="ECO:0000313" key="8">
    <source>
        <dbReference type="Proteomes" id="UP000268016"/>
    </source>
</evidence>
<evidence type="ECO:0000313" key="7">
    <source>
        <dbReference type="EMBL" id="ROU01137.1"/>
    </source>
</evidence>
<comment type="caution">
    <text evidence="7">The sequence shown here is derived from an EMBL/GenBank/DDBJ whole genome shotgun (WGS) entry which is preliminary data.</text>
</comment>
<name>A0A3N2R0Y3_9RHOB</name>
<dbReference type="PANTHER" id="PTHR39322:SF1">
    <property type="entry name" value="ISOVALERYL-HOMOSERINE LACTONE SYNTHASE"/>
    <property type="match status" value="1"/>
</dbReference>
<dbReference type="SUPFAM" id="SSF55729">
    <property type="entry name" value="Acyl-CoA N-acyltransferases (Nat)"/>
    <property type="match status" value="1"/>
</dbReference>
<dbReference type="GO" id="GO:0061579">
    <property type="term" value="F:N-acyl homoserine lactone synthase activity"/>
    <property type="evidence" value="ECO:0007669"/>
    <property type="project" value="UniProtKB-UniRule"/>
</dbReference>
<dbReference type="Proteomes" id="UP000268016">
    <property type="component" value="Unassembled WGS sequence"/>
</dbReference>
<dbReference type="PROSITE" id="PS51187">
    <property type="entry name" value="AUTOINDUCER_SYNTH_2"/>
    <property type="match status" value="1"/>
</dbReference>
<evidence type="ECO:0000256" key="6">
    <source>
        <dbReference type="RuleBase" id="RU361135"/>
    </source>
</evidence>
<dbReference type="GO" id="GO:0007165">
    <property type="term" value="P:signal transduction"/>
    <property type="evidence" value="ECO:0007669"/>
    <property type="project" value="TreeGrafter"/>
</dbReference>
<dbReference type="InterPro" id="IPR001690">
    <property type="entry name" value="Autoind_synthase"/>
</dbReference>
<keyword evidence="4 5" id="KW-0071">Autoinducer synthesis</keyword>
<dbReference type="PANTHER" id="PTHR39322">
    <property type="entry name" value="ACYL-HOMOSERINE-LACTONE SYNTHASE"/>
    <property type="match status" value="1"/>
</dbReference>
<accession>A0A3N2R0Y3</accession>
<sequence length="213" mass="24157">MLRYVHADDLEDLPHLKETMFRDRAGQFAERLGWEVEVDDRGHERDAYDAEDPLYAIWERPDGSHGGSIRFLPTLGRTMVNDHFLHLMNGVPLRAPRIWECTRFCLSPGAEARVAAALMVACGEVFHGYALSQLVGVFDARMVRIYRMIGAPPRILGAQGAGRERIAVGLWTYEEADKDKVFARAGMTEVQSRDWFARSPAAARRDRSRKRVA</sequence>
<reference evidence="7 8" key="1">
    <citation type="submission" date="2018-10" db="EMBL/GenBank/DDBJ databases">
        <title>Histidinibacterium lentulum gen. nov., sp. nov., a marine bacterium from the culture broth of Picochlorum sp. 122.</title>
        <authorList>
            <person name="Wang G."/>
        </authorList>
    </citation>
    <scope>NUCLEOTIDE SEQUENCE [LARGE SCALE GENOMIC DNA]</scope>
    <source>
        <strain evidence="7 8">B17</strain>
    </source>
</reference>
<keyword evidence="1 5" id="KW-0673">Quorum sensing</keyword>
<comment type="similarity">
    <text evidence="5 6">Belongs to the autoinducer synthase family.</text>
</comment>
<keyword evidence="3 6" id="KW-0949">S-adenosyl-L-methionine</keyword>
<gene>
    <name evidence="7" type="ORF">EAT49_11475</name>
</gene>
<dbReference type="Gene3D" id="3.40.630.30">
    <property type="match status" value="1"/>
</dbReference>
<dbReference type="OrthoDB" id="6169313at2"/>